<comment type="function">
    <text evidence="1">Acts on leucine, isoleucine and valine.</text>
</comment>
<evidence type="ECO:0000256" key="7">
    <source>
        <dbReference type="ARBA" id="ARBA00014472"/>
    </source>
</evidence>
<comment type="pathway">
    <text evidence="4">Amino-acid biosynthesis; L-leucine biosynthesis; L-leucine from 3-methyl-2-oxobutanoate: step 4/4.</text>
</comment>
<name>A0ABV9EWG0_9SPHN</name>
<dbReference type="InterPro" id="IPR001544">
    <property type="entry name" value="Aminotrans_IV"/>
</dbReference>
<comment type="catalytic activity">
    <reaction evidence="11">
        <text>L-leucine + 2-oxoglutarate = 4-methyl-2-oxopentanoate + L-glutamate</text>
        <dbReference type="Rhea" id="RHEA:18321"/>
        <dbReference type="ChEBI" id="CHEBI:16810"/>
        <dbReference type="ChEBI" id="CHEBI:17865"/>
        <dbReference type="ChEBI" id="CHEBI:29985"/>
        <dbReference type="ChEBI" id="CHEBI:57427"/>
        <dbReference type="EC" id="2.6.1.42"/>
    </reaction>
</comment>
<organism evidence="12 13">
    <name type="scientific">Sphingobium tyrosinilyticum</name>
    <dbReference type="NCBI Taxonomy" id="2715436"/>
    <lineage>
        <taxon>Bacteria</taxon>
        <taxon>Pseudomonadati</taxon>
        <taxon>Pseudomonadota</taxon>
        <taxon>Alphaproteobacteria</taxon>
        <taxon>Sphingomonadales</taxon>
        <taxon>Sphingomonadaceae</taxon>
        <taxon>Sphingobium</taxon>
    </lineage>
</organism>
<comment type="caution">
    <text evidence="12">The sequence shown here is derived from an EMBL/GenBank/DDBJ whole genome shotgun (WGS) entry which is preliminary data.</text>
</comment>
<dbReference type="PANTHER" id="PTHR42743">
    <property type="entry name" value="AMINO-ACID AMINOTRANSFERASE"/>
    <property type="match status" value="1"/>
</dbReference>
<comment type="catalytic activity">
    <reaction evidence="9">
        <text>L-valine + 2-oxoglutarate = 3-methyl-2-oxobutanoate + L-glutamate</text>
        <dbReference type="Rhea" id="RHEA:24813"/>
        <dbReference type="ChEBI" id="CHEBI:11851"/>
        <dbReference type="ChEBI" id="CHEBI:16810"/>
        <dbReference type="ChEBI" id="CHEBI:29985"/>
        <dbReference type="ChEBI" id="CHEBI:57762"/>
        <dbReference type="EC" id="2.6.1.42"/>
    </reaction>
</comment>
<evidence type="ECO:0000256" key="10">
    <source>
        <dbReference type="ARBA" id="ARBA00048798"/>
    </source>
</evidence>
<evidence type="ECO:0000256" key="3">
    <source>
        <dbReference type="ARBA" id="ARBA00004931"/>
    </source>
</evidence>
<comment type="similarity">
    <text evidence="5">Belongs to the class-IV pyridoxal-phosphate-dependent aminotransferase family.</text>
</comment>
<keyword evidence="13" id="KW-1185">Reference proteome</keyword>
<dbReference type="NCBIfam" id="NF005209">
    <property type="entry name" value="PRK06680.1"/>
    <property type="match status" value="1"/>
</dbReference>
<comment type="pathway">
    <text evidence="3">Amino-acid biosynthesis; L-valine biosynthesis; L-valine from pyruvate: step 4/4.</text>
</comment>
<keyword evidence="8" id="KW-0028">Amino-acid biosynthesis</keyword>
<dbReference type="SUPFAM" id="SSF56752">
    <property type="entry name" value="D-aminoacid aminotransferase-like PLP-dependent enzymes"/>
    <property type="match status" value="1"/>
</dbReference>
<comment type="pathway">
    <text evidence="2">Amino-acid biosynthesis; L-isoleucine biosynthesis; L-isoleucine from 2-oxobutanoate: step 4/4.</text>
</comment>
<dbReference type="RefSeq" id="WP_066526298.1">
    <property type="nucleotide sequence ID" value="NZ_JBHSFZ010000008.1"/>
</dbReference>
<dbReference type="InterPro" id="IPR043132">
    <property type="entry name" value="BCAT-like_C"/>
</dbReference>
<dbReference type="EMBL" id="JBHSFZ010000008">
    <property type="protein sequence ID" value="MFC4593778.1"/>
    <property type="molecule type" value="Genomic_DNA"/>
</dbReference>
<protein>
    <recommendedName>
        <fullName evidence="7">Probable branched-chain-amino-acid aminotransferase</fullName>
        <ecNumber evidence="6">2.6.1.42</ecNumber>
    </recommendedName>
</protein>
<dbReference type="InterPro" id="IPR036038">
    <property type="entry name" value="Aminotransferase-like"/>
</dbReference>
<dbReference type="Proteomes" id="UP001595957">
    <property type="component" value="Unassembled WGS sequence"/>
</dbReference>
<proteinExistence type="inferred from homology"/>
<keyword evidence="12" id="KW-0032">Aminotransferase</keyword>
<sequence>MSIAYLNGQFLPLADTRVSVLDRGFLFAEAVYEVTAVIEGRLVDSDSHMARLERSATAIGLTLPLSSDAIEAVQKDLARRNKLDEGLIYLQLTGGADAGRDFLTSTALQPTLLMFTQAKHFLDSPAARTGIAVVTTPDQRWSRRDIKSVGLLAQAMAKRIAAEAGAQEAWMVEDGFITEGASSTAFLVTDEGIVTRPYSQAVLAGCTGAALTALALESGMSVTYRPFTVEETLTAREAFITSASTLCQAVVRIDGRQIGDGRPGPVATRLRQLYIDFARRTAS</sequence>
<dbReference type="Pfam" id="PF01063">
    <property type="entry name" value="Aminotran_4"/>
    <property type="match status" value="1"/>
</dbReference>
<comment type="catalytic activity">
    <reaction evidence="10">
        <text>L-isoleucine + 2-oxoglutarate = (S)-3-methyl-2-oxopentanoate + L-glutamate</text>
        <dbReference type="Rhea" id="RHEA:24801"/>
        <dbReference type="ChEBI" id="CHEBI:16810"/>
        <dbReference type="ChEBI" id="CHEBI:29985"/>
        <dbReference type="ChEBI" id="CHEBI:35146"/>
        <dbReference type="ChEBI" id="CHEBI:58045"/>
        <dbReference type="EC" id="2.6.1.42"/>
    </reaction>
</comment>
<dbReference type="GO" id="GO:0047810">
    <property type="term" value="F:D-alanine-2-oxoglutarate aminotransferase activity"/>
    <property type="evidence" value="ECO:0007669"/>
    <property type="project" value="UniProtKB-EC"/>
</dbReference>
<dbReference type="PANTHER" id="PTHR42743:SF11">
    <property type="entry name" value="AMINODEOXYCHORISMATE LYASE"/>
    <property type="match status" value="1"/>
</dbReference>
<dbReference type="InterPro" id="IPR050571">
    <property type="entry name" value="Class-IV_PLP-Dep_Aminotrnsfr"/>
</dbReference>
<accession>A0ABV9EWG0</accession>
<dbReference type="Gene3D" id="3.30.470.10">
    <property type="match status" value="1"/>
</dbReference>
<evidence type="ECO:0000256" key="11">
    <source>
        <dbReference type="ARBA" id="ARBA00049229"/>
    </source>
</evidence>
<dbReference type="InterPro" id="IPR043131">
    <property type="entry name" value="BCAT-like_N"/>
</dbReference>
<evidence type="ECO:0000256" key="9">
    <source>
        <dbReference type="ARBA" id="ARBA00048212"/>
    </source>
</evidence>
<dbReference type="EC" id="2.6.1.42" evidence="6"/>
<evidence type="ECO:0000313" key="12">
    <source>
        <dbReference type="EMBL" id="MFC4593778.1"/>
    </source>
</evidence>
<evidence type="ECO:0000256" key="4">
    <source>
        <dbReference type="ARBA" id="ARBA00005072"/>
    </source>
</evidence>
<evidence type="ECO:0000256" key="2">
    <source>
        <dbReference type="ARBA" id="ARBA00004824"/>
    </source>
</evidence>
<dbReference type="Gene3D" id="3.20.10.10">
    <property type="entry name" value="D-amino Acid Aminotransferase, subunit A, domain 2"/>
    <property type="match status" value="1"/>
</dbReference>
<keyword evidence="8" id="KW-0100">Branched-chain amino acid biosynthesis</keyword>
<dbReference type="CDD" id="cd01558">
    <property type="entry name" value="D-AAT_like"/>
    <property type="match status" value="1"/>
</dbReference>
<evidence type="ECO:0000256" key="5">
    <source>
        <dbReference type="ARBA" id="ARBA00009320"/>
    </source>
</evidence>
<evidence type="ECO:0000256" key="6">
    <source>
        <dbReference type="ARBA" id="ARBA00013053"/>
    </source>
</evidence>
<reference evidence="13" key="1">
    <citation type="journal article" date="2019" name="Int. J. Syst. Evol. Microbiol.">
        <title>The Global Catalogue of Microorganisms (GCM) 10K type strain sequencing project: providing services to taxonomists for standard genome sequencing and annotation.</title>
        <authorList>
            <consortium name="The Broad Institute Genomics Platform"/>
            <consortium name="The Broad Institute Genome Sequencing Center for Infectious Disease"/>
            <person name="Wu L."/>
            <person name="Ma J."/>
        </authorList>
    </citation>
    <scope>NUCLEOTIDE SEQUENCE [LARGE SCALE GENOMIC DNA]</scope>
    <source>
        <strain evidence="13">NBRC 103632</strain>
    </source>
</reference>
<evidence type="ECO:0000256" key="8">
    <source>
        <dbReference type="ARBA" id="ARBA00023304"/>
    </source>
</evidence>
<gene>
    <name evidence="12" type="ORF">ACFO3E_06180</name>
</gene>
<evidence type="ECO:0000256" key="1">
    <source>
        <dbReference type="ARBA" id="ARBA00003109"/>
    </source>
</evidence>
<keyword evidence="12" id="KW-0808">Transferase</keyword>
<evidence type="ECO:0000313" key="13">
    <source>
        <dbReference type="Proteomes" id="UP001595957"/>
    </source>
</evidence>